<dbReference type="Proteomes" id="UP000723463">
    <property type="component" value="Unassembled WGS sequence"/>
</dbReference>
<sequence>MRTQSGFSTLDLSCILGLCGPELNSQFSTLNRTLDLNHADLNRVINIGLELDYRPGSWTFLDGLAWTFVNPIKCSSFLNQIFEP</sequence>
<reference evidence="1" key="1">
    <citation type="journal article" date="2020" name="Fungal Divers.">
        <title>Resolving the Mortierellaceae phylogeny through synthesis of multi-gene phylogenetics and phylogenomics.</title>
        <authorList>
            <person name="Vandepol N."/>
            <person name="Liber J."/>
            <person name="Desiro A."/>
            <person name="Na H."/>
            <person name="Kennedy M."/>
            <person name="Barry K."/>
            <person name="Grigoriev I.V."/>
            <person name="Miller A.N."/>
            <person name="O'Donnell K."/>
            <person name="Stajich J.E."/>
            <person name="Bonito G."/>
        </authorList>
    </citation>
    <scope>NUCLEOTIDE SEQUENCE</scope>
    <source>
        <strain evidence="1">NRRL 2591</strain>
    </source>
</reference>
<evidence type="ECO:0000313" key="1">
    <source>
        <dbReference type="EMBL" id="KAF9540672.1"/>
    </source>
</evidence>
<keyword evidence="2" id="KW-1185">Reference proteome</keyword>
<accession>A0A9P6F1E0</accession>
<protein>
    <submittedName>
        <fullName evidence="1">Uncharacterized protein</fullName>
    </submittedName>
</protein>
<organism evidence="1 2">
    <name type="scientific">Mortierella hygrophila</name>
    <dbReference type="NCBI Taxonomy" id="979708"/>
    <lineage>
        <taxon>Eukaryota</taxon>
        <taxon>Fungi</taxon>
        <taxon>Fungi incertae sedis</taxon>
        <taxon>Mucoromycota</taxon>
        <taxon>Mortierellomycotina</taxon>
        <taxon>Mortierellomycetes</taxon>
        <taxon>Mortierellales</taxon>
        <taxon>Mortierellaceae</taxon>
        <taxon>Mortierella</taxon>
    </lineage>
</organism>
<dbReference type="EMBL" id="JAAAXW010000192">
    <property type="protein sequence ID" value="KAF9540672.1"/>
    <property type="molecule type" value="Genomic_DNA"/>
</dbReference>
<proteinExistence type="predicted"/>
<name>A0A9P6F1E0_9FUNG</name>
<dbReference type="AlphaFoldDB" id="A0A9P6F1E0"/>
<comment type="caution">
    <text evidence="1">The sequence shown here is derived from an EMBL/GenBank/DDBJ whole genome shotgun (WGS) entry which is preliminary data.</text>
</comment>
<evidence type="ECO:0000313" key="2">
    <source>
        <dbReference type="Proteomes" id="UP000723463"/>
    </source>
</evidence>
<gene>
    <name evidence="1" type="ORF">EC957_003902</name>
</gene>